<sequence>MHENIAYTLEAKFGPQTRSQAALLARHYEYAGRSTTAFNYWLQAAQWARHLFSSSEALRILSHAENIVLTSSDSISDKLIHDFYIEWTELSYEIGDSEQIRKHNNSLYEIGQAKNSKLLIGTALVGNSVACLVENEFEDGLAYTNQAIPYLKTTDNAFELMSSHTNRGVYLYMLGRLNEAIESFELALSLGNADGDPSIQRGMANAHYHLGLSQTLAGWPELGLKNAKTSLELANDIGHLLTSIEDFMDLHYLWVWINP</sequence>
<comment type="caution">
    <text evidence="1">The sequence shown here is derived from an EMBL/GenBank/DDBJ whole genome shotgun (WGS) entry which is preliminary data.</text>
</comment>
<dbReference type="PROSITE" id="PS50005">
    <property type="entry name" value="TPR"/>
    <property type="match status" value="1"/>
</dbReference>
<dbReference type="SMART" id="SM00028">
    <property type="entry name" value="TPR"/>
    <property type="match status" value="2"/>
</dbReference>
<dbReference type="SUPFAM" id="SSF48452">
    <property type="entry name" value="TPR-like"/>
    <property type="match status" value="1"/>
</dbReference>
<gene>
    <name evidence="1" type="ORF">S01H4_14278</name>
</gene>
<dbReference type="EMBL" id="BART01006263">
    <property type="protein sequence ID" value="GAG60358.1"/>
    <property type="molecule type" value="Genomic_DNA"/>
</dbReference>
<reference evidence="1" key="1">
    <citation type="journal article" date="2014" name="Front. Microbiol.">
        <title>High frequency of phylogenetically diverse reductive dehalogenase-homologous genes in deep subseafloor sedimentary metagenomes.</title>
        <authorList>
            <person name="Kawai M."/>
            <person name="Futagami T."/>
            <person name="Toyoda A."/>
            <person name="Takaki Y."/>
            <person name="Nishi S."/>
            <person name="Hori S."/>
            <person name="Arai W."/>
            <person name="Tsubouchi T."/>
            <person name="Morono Y."/>
            <person name="Uchiyama I."/>
            <person name="Ito T."/>
            <person name="Fujiyama A."/>
            <person name="Inagaki F."/>
            <person name="Takami H."/>
        </authorList>
    </citation>
    <scope>NUCLEOTIDE SEQUENCE</scope>
    <source>
        <strain evidence="1">Expedition CK06-06</strain>
    </source>
</reference>
<dbReference type="Gene3D" id="1.25.40.10">
    <property type="entry name" value="Tetratricopeptide repeat domain"/>
    <property type="match status" value="1"/>
</dbReference>
<evidence type="ECO:0000313" key="1">
    <source>
        <dbReference type="EMBL" id="GAG60358.1"/>
    </source>
</evidence>
<accession>X0ZJ25</accession>
<protein>
    <submittedName>
        <fullName evidence="1">Uncharacterized protein</fullName>
    </submittedName>
</protein>
<dbReference type="InterPro" id="IPR019734">
    <property type="entry name" value="TPR_rpt"/>
</dbReference>
<dbReference type="AlphaFoldDB" id="X0ZJ25"/>
<organism evidence="1">
    <name type="scientific">marine sediment metagenome</name>
    <dbReference type="NCBI Taxonomy" id="412755"/>
    <lineage>
        <taxon>unclassified sequences</taxon>
        <taxon>metagenomes</taxon>
        <taxon>ecological metagenomes</taxon>
    </lineage>
</organism>
<proteinExistence type="predicted"/>
<name>X0ZJ25_9ZZZZ</name>
<dbReference type="InterPro" id="IPR011990">
    <property type="entry name" value="TPR-like_helical_dom_sf"/>
</dbReference>